<evidence type="ECO:0000313" key="3">
    <source>
        <dbReference type="Proteomes" id="UP000015105"/>
    </source>
</evidence>
<dbReference type="EnsemblPlants" id="AET6Gv20768300.9">
    <property type="protein sequence ID" value="AET6Gv20768300.9"/>
    <property type="gene ID" value="AET6Gv20768300"/>
</dbReference>
<feature type="transmembrane region" description="Helical" evidence="1">
    <location>
        <begin position="30"/>
        <end position="49"/>
    </location>
</feature>
<reference evidence="3" key="2">
    <citation type="journal article" date="2017" name="Nat. Plants">
        <title>The Aegilops tauschii genome reveals multiple impacts of transposons.</title>
        <authorList>
            <person name="Zhao G."/>
            <person name="Zou C."/>
            <person name="Li K."/>
            <person name="Wang K."/>
            <person name="Li T."/>
            <person name="Gao L."/>
            <person name="Zhang X."/>
            <person name="Wang H."/>
            <person name="Yang Z."/>
            <person name="Liu X."/>
            <person name="Jiang W."/>
            <person name="Mao L."/>
            <person name="Kong X."/>
            <person name="Jiao Y."/>
            <person name="Jia J."/>
        </authorList>
    </citation>
    <scope>NUCLEOTIDE SEQUENCE [LARGE SCALE GENOMIC DNA]</scope>
    <source>
        <strain evidence="3">cv. AL8/78</strain>
    </source>
</reference>
<proteinExistence type="predicted"/>
<keyword evidence="3" id="KW-1185">Reference proteome</keyword>
<protein>
    <submittedName>
        <fullName evidence="2">Uncharacterized protein</fullName>
    </submittedName>
</protein>
<organism evidence="2 3">
    <name type="scientific">Aegilops tauschii subsp. strangulata</name>
    <name type="common">Goatgrass</name>
    <dbReference type="NCBI Taxonomy" id="200361"/>
    <lineage>
        <taxon>Eukaryota</taxon>
        <taxon>Viridiplantae</taxon>
        <taxon>Streptophyta</taxon>
        <taxon>Embryophyta</taxon>
        <taxon>Tracheophyta</taxon>
        <taxon>Spermatophyta</taxon>
        <taxon>Magnoliopsida</taxon>
        <taxon>Liliopsida</taxon>
        <taxon>Poales</taxon>
        <taxon>Poaceae</taxon>
        <taxon>BOP clade</taxon>
        <taxon>Pooideae</taxon>
        <taxon>Triticodae</taxon>
        <taxon>Triticeae</taxon>
        <taxon>Triticinae</taxon>
        <taxon>Aegilops</taxon>
    </lineage>
</organism>
<evidence type="ECO:0000256" key="1">
    <source>
        <dbReference type="SAM" id="Phobius"/>
    </source>
</evidence>
<keyword evidence="1" id="KW-0812">Transmembrane</keyword>
<keyword evidence="1" id="KW-1133">Transmembrane helix</keyword>
<reference evidence="2" key="5">
    <citation type="journal article" date="2021" name="G3 (Bethesda)">
        <title>Aegilops tauschii genome assembly Aet v5.0 features greater sequence contiguity and improved annotation.</title>
        <authorList>
            <person name="Wang L."/>
            <person name="Zhu T."/>
            <person name="Rodriguez J.C."/>
            <person name="Deal K.R."/>
            <person name="Dubcovsky J."/>
            <person name="McGuire P.E."/>
            <person name="Lux T."/>
            <person name="Spannagl M."/>
            <person name="Mayer K.F.X."/>
            <person name="Baldrich P."/>
            <person name="Meyers B.C."/>
            <person name="Huo N."/>
            <person name="Gu Y.Q."/>
            <person name="Zhou H."/>
            <person name="Devos K.M."/>
            <person name="Bennetzen J.L."/>
            <person name="Unver T."/>
            <person name="Budak H."/>
            <person name="Gulick P.J."/>
            <person name="Galiba G."/>
            <person name="Kalapos B."/>
            <person name="Nelson D.R."/>
            <person name="Li P."/>
            <person name="You F.M."/>
            <person name="Luo M.C."/>
            <person name="Dvorak J."/>
        </authorList>
    </citation>
    <scope>NUCLEOTIDE SEQUENCE [LARGE SCALE GENOMIC DNA]</scope>
    <source>
        <strain evidence="2">cv. AL8/78</strain>
    </source>
</reference>
<sequence length="65" mass="7242">SLGPSPKGPKLWLQMKNCQLLEMLTTQSNSFMILVCTINLSPCLIFSSLSCKIKLVFLQTLIRVA</sequence>
<keyword evidence="1" id="KW-0472">Membrane</keyword>
<dbReference type="Proteomes" id="UP000015105">
    <property type="component" value="Chromosome 6D"/>
</dbReference>
<evidence type="ECO:0000313" key="2">
    <source>
        <dbReference type="EnsemblPlants" id="AET6Gv20768300.9"/>
    </source>
</evidence>
<reference evidence="3" key="1">
    <citation type="journal article" date="2014" name="Science">
        <title>Ancient hybridizations among the ancestral genomes of bread wheat.</title>
        <authorList>
            <consortium name="International Wheat Genome Sequencing Consortium,"/>
            <person name="Marcussen T."/>
            <person name="Sandve S.R."/>
            <person name="Heier L."/>
            <person name="Spannagl M."/>
            <person name="Pfeifer M."/>
            <person name="Jakobsen K.S."/>
            <person name="Wulff B.B."/>
            <person name="Steuernagel B."/>
            <person name="Mayer K.F."/>
            <person name="Olsen O.A."/>
        </authorList>
    </citation>
    <scope>NUCLEOTIDE SEQUENCE [LARGE SCALE GENOMIC DNA]</scope>
    <source>
        <strain evidence="3">cv. AL8/78</strain>
    </source>
</reference>
<accession>A0A453PL37</accession>
<dbReference type="Gramene" id="AET6Gv20768300.9">
    <property type="protein sequence ID" value="AET6Gv20768300.9"/>
    <property type="gene ID" value="AET6Gv20768300"/>
</dbReference>
<reference evidence="2" key="4">
    <citation type="submission" date="2019-03" db="UniProtKB">
        <authorList>
            <consortium name="EnsemblPlants"/>
        </authorList>
    </citation>
    <scope>IDENTIFICATION</scope>
</reference>
<dbReference type="AlphaFoldDB" id="A0A453PL37"/>
<name>A0A453PL37_AEGTS</name>
<reference evidence="2" key="3">
    <citation type="journal article" date="2017" name="Nature">
        <title>Genome sequence of the progenitor of the wheat D genome Aegilops tauschii.</title>
        <authorList>
            <person name="Luo M.C."/>
            <person name="Gu Y.Q."/>
            <person name="Puiu D."/>
            <person name="Wang H."/>
            <person name="Twardziok S.O."/>
            <person name="Deal K.R."/>
            <person name="Huo N."/>
            <person name="Zhu T."/>
            <person name="Wang L."/>
            <person name="Wang Y."/>
            <person name="McGuire P.E."/>
            <person name="Liu S."/>
            <person name="Long H."/>
            <person name="Ramasamy R.K."/>
            <person name="Rodriguez J.C."/>
            <person name="Van S.L."/>
            <person name="Yuan L."/>
            <person name="Wang Z."/>
            <person name="Xia Z."/>
            <person name="Xiao L."/>
            <person name="Anderson O.D."/>
            <person name="Ouyang S."/>
            <person name="Liang Y."/>
            <person name="Zimin A.V."/>
            <person name="Pertea G."/>
            <person name="Qi P."/>
            <person name="Bennetzen J.L."/>
            <person name="Dai X."/>
            <person name="Dawson M.W."/>
            <person name="Muller H.G."/>
            <person name="Kugler K."/>
            <person name="Rivarola-Duarte L."/>
            <person name="Spannagl M."/>
            <person name="Mayer K.F.X."/>
            <person name="Lu F.H."/>
            <person name="Bevan M.W."/>
            <person name="Leroy P."/>
            <person name="Li P."/>
            <person name="You F.M."/>
            <person name="Sun Q."/>
            <person name="Liu Z."/>
            <person name="Lyons E."/>
            <person name="Wicker T."/>
            <person name="Salzberg S.L."/>
            <person name="Devos K.M."/>
            <person name="Dvorak J."/>
        </authorList>
    </citation>
    <scope>NUCLEOTIDE SEQUENCE [LARGE SCALE GENOMIC DNA]</scope>
    <source>
        <strain evidence="2">cv. AL8/78</strain>
    </source>
</reference>